<evidence type="ECO:0000313" key="2">
    <source>
        <dbReference type="EMBL" id="EEB35501.1"/>
    </source>
</evidence>
<reference evidence="2 3" key="1">
    <citation type="submission" date="2008-09" db="EMBL/GenBank/DDBJ databases">
        <authorList>
            <person name="Fulton L."/>
            <person name="Clifton S."/>
            <person name="Fulton B."/>
            <person name="Xu J."/>
            <person name="Minx P."/>
            <person name="Pepin K.H."/>
            <person name="Johnson M."/>
            <person name="Thiruvilangam P."/>
            <person name="Bhonagiri V."/>
            <person name="Nash W.E."/>
            <person name="Mardis E.R."/>
            <person name="Wilson R.K."/>
        </authorList>
    </citation>
    <scope>NUCLEOTIDE SEQUENCE [LARGE SCALE GENOMIC DNA]</scope>
    <source>
        <strain evidence="2 3">DSM 7454</strain>
    </source>
</reference>
<dbReference type="GO" id="GO:0006415">
    <property type="term" value="P:translational termination"/>
    <property type="evidence" value="ECO:0007669"/>
    <property type="project" value="InterPro"/>
</dbReference>
<feature type="domain" description="Peptide chain release factor" evidence="1">
    <location>
        <begin position="9"/>
        <end position="85"/>
    </location>
</feature>
<dbReference type="EMBL" id="ABXA01000043">
    <property type="protein sequence ID" value="EEB35501.1"/>
    <property type="molecule type" value="Genomic_DNA"/>
</dbReference>
<organism evidence="2 3">
    <name type="scientific">Anaerococcus hydrogenalis DSM 7454</name>
    <dbReference type="NCBI Taxonomy" id="561177"/>
    <lineage>
        <taxon>Bacteria</taxon>
        <taxon>Bacillati</taxon>
        <taxon>Bacillota</taxon>
        <taxon>Tissierellia</taxon>
        <taxon>Tissierellales</taxon>
        <taxon>Peptoniphilaceae</taxon>
        <taxon>Anaerococcus</taxon>
    </lineage>
</organism>
<dbReference type="Gene3D" id="6.10.140.1950">
    <property type="match status" value="1"/>
</dbReference>
<accession>B6WAG9</accession>
<gene>
    <name evidence="2" type="ORF">ANHYDRO_01685</name>
</gene>
<dbReference type="STRING" id="561177.ANHYDRO_01685"/>
<dbReference type="Proteomes" id="UP000005451">
    <property type="component" value="Unassembled WGS sequence"/>
</dbReference>
<dbReference type="Pfam" id="PF03462">
    <property type="entry name" value="PCRF"/>
    <property type="match status" value="1"/>
</dbReference>
<dbReference type="InterPro" id="IPR005139">
    <property type="entry name" value="PCRF"/>
</dbReference>
<dbReference type="InterPro" id="IPR045853">
    <property type="entry name" value="Pep_chain_release_fac_I_sf"/>
</dbReference>
<evidence type="ECO:0000259" key="1">
    <source>
        <dbReference type="Pfam" id="PF03462"/>
    </source>
</evidence>
<proteinExistence type="predicted"/>
<sequence>MLENLEHMRENFKELEKKLADPEVLSDTDKFKKVSREYNQLKPIVEKYNEIRAAEDMIEENTELLKEAEDKEMIDLLKAEIDENKKI</sequence>
<name>B6WAG9_9FIRM</name>
<protein>
    <submittedName>
        <fullName evidence="2">Putative peptide chain release factor 1</fullName>
    </submittedName>
</protein>
<reference evidence="2 3" key="2">
    <citation type="submission" date="2008-10" db="EMBL/GenBank/DDBJ databases">
        <title>Draft genome sequence of Anaerococcus hydrogenalis (DSM 7454).</title>
        <authorList>
            <person name="Sudarsanam P."/>
            <person name="Ley R."/>
            <person name="Guruge J."/>
            <person name="Turnbaugh P.J."/>
            <person name="Mahowald M."/>
            <person name="Liep D."/>
            <person name="Gordon J."/>
        </authorList>
    </citation>
    <scope>NUCLEOTIDE SEQUENCE [LARGE SCALE GENOMIC DNA]</scope>
    <source>
        <strain evidence="2 3">DSM 7454</strain>
    </source>
</reference>
<dbReference type="eggNOG" id="COG0216">
    <property type="taxonomic scope" value="Bacteria"/>
</dbReference>
<comment type="caution">
    <text evidence="2">The sequence shown here is derived from an EMBL/GenBank/DDBJ whole genome shotgun (WGS) entry which is preliminary data.</text>
</comment>
<evidence type="ECO:0000313" key="3">
    <source>
        <dbReference type="Proteomes" id="UP000005451"/>
    </source>
</evidence>
<dbReference type="AlphaFoldDB" id="B6WAG9"/>
<dbReference type="SUPFAM" id="SSF75620">
    <property type="entry name" value="Release factor"/>
    <property type="match status" value="1"/>
</dbReference>